<dbReference type="GO" id="GO:0046872">
    <property type="term" value="F:metal ion binding"/>
    <property type="evidence" value="ECO:0007669"/>
    <property type="project" value="UniProtKB-KW"/>
</dbReference>
<evidence type="ECO:0000256" key="4">
    <source>
        <dbReference type="ARBA" id="ARBA00023002"/>
    </source>
</evidence>
<accession>A0AAV1SX07</accession>
<evidence type="ECO:0000259" key="7">
    <source>
        <dbReference type="PROSITE" id="PS51471"/>
    </source>
</evidence>
<evidence type="ECO:0000256" key="2">
    <source>
        <dbReference type="ARBA" id="ARBA00008056"/>
    </source>
</evidence>
<sequence>MVVSSSGDVQVETELKYDRQSELKAFDDTKAGVKGLVDSGLAKLPRMFIDDQFQLNGKPECSNWKFSIPVIDLDSVDRSARQRTEVIEQVREACAKWGFFQVVNHGIPVSVLDETIDGIRRFHEQDIEEKKWFYSRDYSKNVLYNTNFDFYSAPSTNWRDSLTCVMAPDPPTPEELPAVCRDIILEYSKEVTKLALTLFELMSEALGLEPNHLKNMGCAEGLSLLGHYYPACPEPGLTMGISGHADSGFLTVLLQDHIGGLQVLHENQWLDVHPIHGGLLISNDKFVSLYHRALARDTGPRISVACFLRTQFPEESSRLYGPIPELLSEENPQVYRETTIKEFRLRKISMGFTSHESSGEIESRSPMILGFNSLAHAYHLREYLTRPLGLASVRWIRELVEVHAISSTNMNDK</sequence>
<keyword evidence="3 6" id="KW-0479">Metal-binding</keyword>
<gene>
    <name evidence="8" type="ORF">DCAF_LOCUS27670</name>
</gene>
<keyword evidence="9" id="KW-1185">Reference proteome</keyword>
<evidence type="ECO:0000256" key="6">
    <source>
        <dbReference type="RuleBase" id="RU003682"/>
    </source>
</evidence>
<dbReference type="PROSITE" id="PS51471">
    <property type="entry name" value="FE2OG_OXY"/>
    <property type="match status" value="1"/>
</dbReference>
<dbReference type="SUPFAM" id="SSF51197">
    <property type="entry name" value="Clavaminate synthase-like"/>
    <property type="match status" value="1"/>
</dbReference>
<comment type="caution">
    <text evidence="8">The sequence shown here is derived from an EMBL/GenBank/DDBJ whole genome shotgun (WGS) entry which is preliminary data.</text>
</comment>
<dbReference type="AlphaFoldDB" id="A0AAV1SX07"/>
<dbReference type="PANTHER" id="PTHR10209:SF884">
    <property type="entry name" value="1-AMINOCYCLOPROPANE-1-CARBOXYLATE OXIDASE HOMOLOG 1-LIKE"/>
    <property type="match status" value="1"/>
</dbReference>
<feature type="domain" description="Fe2OG dioxygenase" evidence="7">
    <location>
        <begin position="220"/>
        <end position="310"/>
    </location>
</feature>
<dbReference type="InterPro" id="IPR026992">
    <property type="entry name" value="DIOX_N"/>
</dbReference>
<comment type="similarity">
    <text evidence="2 6">Belongs to the iron/ascorbate-dependent oxidoreductase family.</text>
</comment>
<protein>
    <recommendedName>
        <fullName evidence="7">Fe2OG dioxygenase domain-containing protein</fullName>
    </recommendedName>
</protein>
<organism evidence="8 9">
    <name type="scientific">Dovyalis caffra</name>
    <dbReference type="NCBI Taxonomy" id="77055"/>
    <lineage>
        <taxon>Eukaryota</taxon>
        <taxon>Viridiplantae</taxon>
        <taxon>Streptophyta</taxon>
        <taxon>Embryophyta</taxon>
        <taxon>Tracheophyta</taxon>
        <taxon>Spermatophyta</taxon>
        <taxon>Magnoliopsida</taxon>
        <taxon>eudicotyledons</taxon>
        <taxon>Gunneridae</taxon>
        <taxon>Pentapetalae</taxon>
        <taxon>rosids</taxon>
        <taxon>fabids</taxon>
        <taxon>Malpighiales</taxon>
        <taxon>Salicaceae</taxon>
        <taxon>Flacourtieae</taxon>
        <taxon>Dovyalis</taxon>
    </lineage>
</organism>
<keyword evidence="5 6" id="KW-0408">Iron</keyword>
<evidence type="ECO:0000256" key="3">
    <source>
        <dbReference type="ARBA" id="ARBA00022723"/>
    </source>
</evidence>
<dbReference type="Proteomes" id="UP001314170">
    <property type="component" value="Unassembled WGS sequence"/>
</dbReference>
<dbReference type="Pfam" id="PF14226">
    <property type="entry name" value="DIOX_N"/>
    <property type="match status" value="1"/>
</dbReference>
<evidence type="ECO:0000256" key="5">
    <source>
        <dbReference type="ARBA" id="ARBA00023004"/>
    </source>
</evidence>
<evidence type="ECO:0000313" key="9">
    <source>
        <dbReference type="Proteomes" id="UP001314170"/>
    </source>
</evidence>
<dbReference type="EMBL" id="CAWUPB010001199">
    <property type="protein sequence ID" value="CAK7357383.1"/>
    <property type="molecule type" value="Genomic_DNA"/>
</dbReference>
<comment type="cofactor">
    <cofactor evidence="1">
        <name>Fe cation</name>
        <dbReference type="ChEBI" id="CHEBI:24875"/>
    </cofactor>
</comment>
<dbReference type="InterPro" id="IPR027443">
    <property type="entry name" value="IPNS-like_sf"/>
</dbReference>
<keyword evidence="4 6" id="KW-0560">Oxidoreductase</keyword>
<name>A0AAV1SX07_9ROSI</name>
<proteinExistence type="inferred from homology"/>
<evidence type="ECO:0000256" key="1">
    <source>
        <dbReference type="ARBA" id="ARBA00001962"/>
    </source>
</evidence>
<dbReference type="PANTHER" id="PTHR10209">
    <property type="entry name" value="OXIDOREDUCTASE, 2OG-FE II OXYGENASE FAMILY PROTEIN"/>
    <property type="match status" value="1"/>
</dbReference>
<dbReference type="GO" id="GO:0051213">
    <property type="term" value="F:dioxygenase activity"/>
    <property type="evidence" value="ECO:0007669"/>
    <property type="project" value="UniProtKB-ARBA"/>
</dbReference>
<dbReference type="Pfam" id="PF03171">
    <property type="entry name" value="2OG-FeII_Oxy"/>
    <property type="match status" value="1"/>
</dbReference>
<dbReference type="InterPro" id="IPR005123">
    <property type="entry name" value="Oxoglu/Fe-dep_dioxygenase_dom"/>
</dbReference>
<evidence type="ECO:0000313" key="8">
    <source>
        <dbReference type="EMBL" id="CAK7357383.1"/>
    </source>
</evidence>
<dbReference type="FunFam" id="2.60.120.330:FF:000005">
    <property type="entry name" value="1-aminocyclopropane-1-carboxylate oxidase homolog 1"/>
    <property type="match status" value="1"/>
</dbReference>
<dbReference type="Gene3D" id="2.60.120.330">
    <property type="entry name" value="B-lactam Antibiotic, Isopenicillin N Synthase, Chain"/>
    <property type="match status" value="1"/>
</dbReference>
<reference evidence="8 9" key="1">
    <citation type="submission" date="2024-01" db="EMBL/GenBank/DDBJ databases">
        <authorList>
            <person name="Waweru B."/>
        </authorList>
    </citation>
    <scope>NUCLEOTIDE SEQUENCE [LARGE SCALE GENOMIC DNA]</scope>
</reference>
<dbReference type="InterPro" id="IPR044861">
    <property type="entry name" value="IPNS-like_FE2OG_OXY"/>
</dbReference>